<proteinExistence type="predicted"/>
<evidence type="ECO:0000256" key="1">
    <source>
        <dbReference type="SAM" id="MobiDB-lite"/>
    </source>
</evidence>
<evidence type="ECO:0000313" key="4">
    <source>
        <dbReference type="Proteomes" id="UP000035762"/>
    </source>
</evidence>
<evidence type="ECO:0000313" key="3">
    <source>
        <dbReference type="EMBL" id="SUU85169.1"/>
    </source>
</evidence>
<gene>
    <name evidence="2" type="ORF">BN961_04131</name>
    <name evidence="3" type="ORF">NCTC12722_02378</name>
</gene>
<dbReference type="Proteomes" id="UP000035762">
    <property type="component" value="Unassembled WGS sequence"/>
</dbReference>
<dbReference type="EMBL" id="UIGB01000001">
    <property type="protein sequence ID" value="SUU85169.1"/>
    <property type="molecule type" value="Genomic_DNA"/>
</dbReference>
<dbReference type="EMBL" id="CCAZ020000006">
    <property type="protein sequence ID" value="CEG10689.1"/>
    <property type="molecule type" value="Genomic_DNA"/>
</dbReference>
<sequence length="192" mass="20557">MKDNVTGVVWVLTNKQIEAGAKAIAEDMMLPGGGRKKLARVVNDHLDWFDAVEARGLTWGDMSRLLLAAGAHGSDGRAIPIGTLSSTVWRKRSDATSPASRASTKTHATGWASPRIGQAERTRVIPNKPPSRAGDQNSVARTKSKYASKAKQPAIQPTKPASRTAPSNTTTSKAQTLAFMKRAASIRRGRSD</sequence>
<evidence type="ECO:0000313" key="2">
    <source>
        <dbReference type="EMBL" id="CEG10689.1"/>
    </source>
</evidence>
<dbReference type="Proteomes" id="UP000254343">
    <property type="component" value="Unassembled WGS sequence"/>
</dbReference>
<accession>A0A090MWJ3</accession>
<feature type="compositionally biased region" description="Polar residues" evidence="1">
    <location>
        <begin position="159"/>
        <end position="175"/>
    </location>
</feature>
<organism evidence="2 4">
    <name type="scientific">Afipia felis</name>
    <name type="common">Cat scratch disease bacillus</name>
    <dbReference type="NCBI Taxonomy" id="1035"/>
    <lineage>
        <taxon>Bacteria</taxon>
        <taxon>Pseudomonadati</taxon>
        <taxon>Pseudomonadota</taxon>
        <taxon>Alphaproteobacteria</taxon>
        <taxon>Hyphomicrobiales</taxon>
        <taxon>Nitrobacteraceae</taxon>
        <taxon>Afipia</taxon>
    </lineage>
</organism>
<reference evidence="2 4" key="1">
    <citation type="journal article" date="2014" name="Genome Announc.">
        <title>Genome Sequence of Afipia felis Strain 76713, Isolated in Hospital Water Using an Amoeba Co-Culture Procedure.</title>
        <authorList>
            <person name="Benamar S."/>
            <person name="La Scola B."/>
            <person name="Croce O."/>
        </authorList>
    </citation>
    <scope>NUCLEOTIDE SEQUENCE [LARGE SCALE GENOMIC DNA]</scope>
    <source>
        <strain evidence="2 4">76713</strain>
    </source>
</reference>
<reference evidence="3 5" key="2">
    <citation type="submission" date="2018-06" db="EMBL/GenBank/DDBJ databases">
        <authorList>
            <consortium name="Pathogen Informatics"/>
            <person name="Doyle S."/>
        </authorList>
    </citation>
    <scope>NUCLEOTIDE SEQUENCE [LARGE SCALE GENOMIC DNA]</scope>
    <source>
        <strain evidence="3 5">NCTC12722</strain>
    </source>
</reference>
<feature type="region of interest" description="Disordered" evidence="1">
    <location>
        <begin position="90"/>
        <end position="192"/>
    </location>
</feature>
<evidence type="ECO:0000313" key="5">
    <source>
        <dbReference type="Proteomes" id="UP000254343"/>
    </source>
</evidence>
<protein>
    <submittedName>
        <fullName evidence="2">Uncharacterized protein</fullName>
    </submittedName>
</protein>
<name>A0A090MWJ3_AFIFE</name>
<feature type="compositionally biased region" description="Polar residues" evidence="1">
    <location>
        <begin position="95"/>
        <end position="107"/>
    </location>
</feature>
<dbReference type="RefSeq" id="WP_002715994.1">
    <property type="nucleotide sequence ID" value="NZ_CCAZ020000006.1"/>
</dbReference>
<keyword evidence="4" id="KW-1185">Reference proteome</keyword>
<dbReference type="AlphaFoldDB" id="A0A090MWJ3"/>